<proteinExistence type="predicted"/>
<dbReference type="EMBL" id="CP054929">
    <property type="protein sequence ID" value="QKW50435.1"/>
    <property type="molecule type" value="Genomic_DNA"/>
</dbReference>
<name>A0A7H8N7N9_9ACTN</name>
<protein>
    <recommendedName>
        <fullName evidence="3">SseB family protein</fullName>
    </recommendedName>
</protein>
<evidence type="ECO:0008006" key="3">
    <source>
        <dbReference type="Google" id="ProtNLM"/>
    </source>
</evidence>
<dbReference type="RefSeq" id="WP_176162171.1">
    <property type="nucleotide sequence ID" value="NZ_CP054929.1"/>
</dbReference>
<keyword evidence="2" id="KW-1185">Reference proteome</keyword>
<dbReference type="InterPro" id="IPR049975">
    <property type="entry name" value="SAV_915-like_dom"/>
</dbReference>
<evidence type="ECO:0000313" key="2">
    <source>
        <dbReference type="Proteomes" id="UP000509303"/>
    </source>
</evidence>
<reference evidence="1 2" key="1">
    <citation type="submission" date="2020-06" db="EMBL/GenBank/DDBJ databases">
        <title>Genome mining for natural products.</title>
        <authorList>
            <person name="Zhang B."/>
            <person name="Shi J."/>
            <person name="Ge H."/>
        </authorList>
    </citation>
    <scope>NUCLEOTIDE SEQUENCE [LARGE SCALE GENOMIC DNA]</scope>
    <source>
        <strain evidence="1 2">NA00687</strain>
    </source>
</reference>
<gene>
    <name evidence="1" type="ORF">HUT08_13855</name>
</gene>
<dbReference type="Proteomes" id="UP000509303">
    <property type="component" value="Chromosome"/>
</dbReference>
<dbReference type="AlphaFoldDB" id="A0A7H8N7N9"/>
<dbReference type="NCBIfam" id="NF042914">
    <property type="entry name" value="SAV915_dom"/>
    <property type="match status" value="1"/>
</dbReference>
<organism evidence="1 2">
    <name type="scientific">Streptomyces buecherae</name>
    <dbReference type="NCBI Taxonomy" id="2763006"/>
    <lineage>
        <taxon>Bacteria</taxon>
        <taxon>Bacillati</taxon>
        <taxon>Actinomycetota</taxon>
        <taxon>Actinomycetes</taxon>
        <taxon>Kitasatosporales</taxon>
        <taxon>Streptomycetaceae</taxon>
        <taxon>Streptomyces</taxon>
    </lineage>
</organism>
<sequence length="109" mass="11196">MESPETQETPDVLVLPTMADIARDDAGTPLLDGSIEVMLIPLEAESGGVQRVALAFTTVPLLVEAMGEEQPWVAIPVDELEKALEGSGAQAVLVDPELADDGTGGVAGG</sequence>
<evidence type="ECO:0000313" key="1">
    <source>
        <dbReference type="EMBL" id="QKW50435.1"/>
    </source>
</evidence>
<accession>A0A7H8N7N9</accession>